<dbReference type="GO" id="GO:0007064">
    <property type="term" value="P:mitotic sister chromatid cohesion"/>
    <property type="evidence" value="ECO:0007669"/>
    <property type="project" value="TreeGrafter"/>
</dbReference>
<organism evidence="12 13">
    <name type="scientific">Aquilegia coerulea</name>
    <name type="common">Rocky mountain columbine</name>
    <dbReference type="NCBI Taxonomy" id="218851"/>
    <lineage>
        <taxon>Eukaryota</taxon>
        <taxon>Viridiplantae</taxon>
        <taxon>Streptophyta</taxon>
        <taxon>Embryophyta</taxon>
        <taxon>Tracheophyta</taxon>
        <taxon>Spermatophyta</taxon>
        <taxon>Magnoliopsida</taxon>
        <taxon>Ranunculales</taxon>
        <taxon>Ranunculaceae</taxon>
        <taxon>Thalictroideae</taxon>
        <taxon>Aquilegia</taxon>
    </lineage>
</organism>
<accession>A0A2G5EFK6</accession>
<dbReference type="Pfam" id="PF13880">
    <property type="entry name" value="Acetyltransf_13"/>
    <property type="match status" value="1"/>
</dbReference>
<dbReference type="OrthoDB" id="428854at2759"/>
<dbReference type="Pfam" id="PF13878">
    <property type="entry name" value="zf-C2H2_3"/>
    <property type="match status" value="1"/>
</dbReference>
<evidence type="ECO:0000256" key="7">
    <source>
        <dbReference type="ARBA" id="ARBA00023242"/>
    </source>
</evidence>
<dbReference type="GO" id="GO:0005634">
    <property type="term" value="C:nucleus"/>
    <property type="evidence" value="ECO:0007669"/>
    <property type="project" value="UniProtKB-SubCell"/>
</dbReference>
<evidence type="ECO:0000256" key="4">
    <source>
        <dbReference type="ARBA" id="ARBA00022723"/>
    </source>
</evidence>
<keyword evidence="4" id="KW-0479">Metal-binding</keyword>
<dbReference type="GO" id="GO:0008270">
    <property type="term" value="F:zinc ion binding"/>
    <property type="evidence" value="ECO:0007669"/>
    <property type="project" value="UniProtKB-KW"/>
</dbReference>
<keyword evidence="3" id="KW-0808">Transferase</keyword>
<keyword evidence="13" id="KW-1185">Reference proteome</keyword>
<comment type="subcellular location">
    <subcellularLocation>
        <location evidence="1">Nucleus</location>
    </subcellularLocation>
</comment>
<keyword evidence="9" id="KW-0012">Acyltransferase</keyword>
<dbReference type="PANTHER" id="PTHR45884">
    <property type="entry name" value="N-ACETYLTRANSFERASE ECO"/>
    <property type="match status" value="1"/>
</dbReference>
<name>A0A2G5EFK6_AQUCA</name>
<dbReference type="STRING" id="218851.A0A2G5EFK6"/>
<dbReference type="EMBL" id="KZ305026">
    <property type="protein sequence ID" value="PIA54357.1"/>
    <property type="molecule type" value="Genomic_DNA"/>
</dbReference>
<dbReference type="InterPro" id="IPR028005">
    <property type="entry name" value="AcTrfase_ESCO_Znf_dom"/>
</dbReference>
<evidence type="ECO:0000259" key="11">
    <source>
        <dbReference type="Pfam" id="PF13880"/>
    </source>
</evidence>
<evidence type="ECO:0000256" key="6">
    <source>
        <dbReference type="ARBA" id="ARBA00022833"/>
    </source>
</evidence>
<keyword evidence="5" id="KW-0863">Zinc-finger</keyword>
<evidence type="ECO:0000256" key="5">
    <source>
        <dbReference type="ARBA" id="ARBA00022771"/>
    </source>
</evidence>
<dbReference type="GO" id="GO:0000785">
    <property type="term" value="C:chromatin"/>
    <property type="evidence" value="ECO:0007669"/>
    <property type="project" value="TreeGrafter"/>
</dbReference>
<dbReference type="Proteomes" id="UP000230069">
    <property type="component" value="Unassembled WGS sequence"/>
</dbReference>
<dbReference type="InterPro" id="IPR028009">
    <property type="entry name" value="ESCO_Acetyltransf_dom"/>
</dbReference>
<gene>
    <name evidence="12" type="ORF">AQUCO_00900711v1</name>
</gene>
<evidence type="ECO:0000256" key="3">
    <source>
        <dbReference type="ARBA" id="ARBA00022679"/>
    </source>
</evidence>
<comment type="similarity">
    <text evidence="2">Belongs to the acetyltransferase family. ECO subfamily.</text>
</comment>
<evidence type="ECO:0000313" key="12">
    <source>
        <dbReference type="EMBL" id="PIA54357.1"/>
    </source>
</evidence>
<protein>
    <recommendedName>
        <fullName evidence="14">N-acetyltransferase domain-containing protein</fullName>
    </recommendedName>
</protein>
<evidence type="ECO:0000313" key="13">
    <source>
        <dbReference type="Proteomes" id="UP000230069"/>
    </source>
</evidence>
<keyword evidence="7" id="KW-0539">Nucleus</keyword>
<evidence type="ECO:0000256" key="1">
    <source>
        <dbReference type="ARBA" id="ARBA00004123"/>
    </source>
</evidence>
<reference evidence="12 13" key="1">
    <citation type="submission" date="2017-09" db="EMBL/GenBank/DDBJ databases">
        <title>WGS assembly of Aquilegia coerulea Goldsmith.</title>
        <authorList>
            <person name="Hodges S."/>
            <person name="Kramer E."/>
            <person name="Nordborg M."/>
            <person name="Tomkins J."/>
            <person name="Borevitz J."/>
            <person name="Derieg N."/>
            <person name="Yan J."/>
            <person name="Mihaltcheva S."/>
            <person name="Hayes R.D."/>
            <person name="Rokhsar D."/>
        </authorList>
    </citation>
    <scope>NUCLEOTIDE SEQUENCE [LARGE SCALE GENOMIC DNA]</scope>
    <source>
        <strain evidence="13">cv. Goldsmith</strain>
    </source>
</reference>
<evidence type="ECO:0008006" key="14">
    <source>
        <dbReference type="Google" id="ProtNLM"/>
    </source>
</evidence>
<feature type="domain" description="N-acetyltransferase ESCO acetyl-transferase" evidence="11">
    <location>
        <begin position="288"/>
        <end position="356"/>
    </location>
</feature>
<evidence type="ECO:0000256" key="2">
    <source>
        <dbReference type="ARBA" id="ARBA00005816"/>
    </source>
</evidence>
<dbReference type="GO" id="GO:0061733">
    <property type="term" value="F:protein-lysine-acetyltransferase activity"/>
    <property type="evidence" value="ECO:0007669"/>
    <property type="project" value="TreeGrafter"/>
</dbReference>
<dbReference type="PANTHER" id="PTHR45884:SF2">
    <property type="entry name" value="N-ACETYLTRANSFERASE ECO"/>
    <property type="match status" value="1"/>
</dbReference>
<keyword evidence="8" id="KW-0131">Cell cycle</keyword>
<evidence type="ECO:0000256" key="8">
    <source>
        <dbReference type="ARBA" id="ARBA00023306"/>
    </source>
</evidence>
<evidence type="ECO:0000259" key="10">
    <source>
        <dbReference type="Pfam" id="PF13878"/>
    </source>
</evidence>
<evidence type="ECO:0000256" key="9">
    <source>
        <dbReference type="ARBA" id="ARBA00023315"/>
    </source>
</evidence>
<proteinExistence type="inferred from homology"/>
<sequence length="367" mass="40769">MQAKISSFFKPSTTTNQSQLLESIEDIPLFETTKEPEILITYECRRRKPNTDLSRSDENESEEDIGEKAIGSGLADTHVKPVTKGRVLNKKRSYAQMYLEFGQSNFHLQNCSICGLKYARGEEGDEKNHKEFHKNYTHGIPFKGWRNERVVPMNSSHGDRIVLVLNSDPSAQKNKILEVAKMIEGELGLSDGWLLHKLCKVYLYVSAQRIAGCLVAEPIVTAYKVVSSSGIQKVSDCNKTKSDRAVSTVLQFGSVNFRREVIKGVPAGNKIDLNEDYSGSICCEKEAVPACCGVRAIWVTPSNRRKNIATKLLDAARASFCAGYVLEHSQMAISQPTSAGKALASRYSGTESFLVYNSGLNTLMDHW</sequence>
<dbReference type="InParanoid" id="A0A2G5EFK6"/>
<keyword evidence="6" id="KW-0862">Zinc</keyword>
<dbReference type="AlphaFoldDB" id="A0A2G5EFK6"/>
<feature type="domain" description="N-acetyltransferase ESCO zinc-finger" evidence="10">
    <location>
        <begin position="96"/>
        <end position="135"/>
    </location>
</feature>